<dbReference type="EC" id="1.6.5.2" evidence="2"/>
<gene>
    <name evidence="2" type="ORF">ACFSKW_37575</name>
</gene>
<dbReference type="Gene3D" id="3.40.50.720">
    <property type="entry name" value="NAD(P)-binding Rossmann-like Domain"/>
    <property type="match status" value="1"/>
</dbReference>
<dbReference type="EMBL" id="JBHUFV010000055">
    <property type="protein sequence ID" value="MFD1937195.1"/>
    <property type="molecule type" value="Genomic_DNA"/>
</dbReference>
<keyword evidence="2" id="KW-0560">Oxidoreductase</keyword>
<reference evidence="3" key="1">
    <citation type="journal article" date="2019" name="Int. J. Syst. Evol. Microbiol.">
        <title>The Global Catalogue of Microorganisms (GCM) 10K type strain sequencing project: providing services to taxonomists for standard genome sequencing and annotation.</title>
        <authorList>
            <consortium name="The Broad Institute Genomics Platform"/>
            <consortium name="The Broad Institute Genome Sequencing Center for Infectious Disease"/>
            <person name="Wu L."/>
            <person name="Ma J."/>
        </authorList>
    </citation>
    <scope>NUCLEOTIDE SEQUENCE [LARGE SCALE GENOMIC DNA]</scope>
    <source>
        <strain evidence="3">ICMP 6774ER</strain>
    </source>
</reference>
<protein>
    <submittedName>
        <fullName evidence="2">SDR family oxidoreductase</fullName>
        <ecNumber evidence="2">1.6.5.2</ecNumber>
    </submittedName>
</protein>
<accession>A0ABW4T815</accession>
<dbReference type="Gene3D" id="3.90.25.10">
    <property type="entry name" value="UDP-galactose 4-epimerase, domain 1"/>
    <property type="match status" value="1"/>
</dbReference>
<dbReference type="CDD" id="cd05269">
    <property type="entry name" value="TMR_SDR_a"/>
    <property type="match status" value="1"/>
</dbReference>
<proteinExistence type="predicted"/>
<organism evidence="2 3">
    <name type="scientific">Nonomuraea mangrovi</name>
    <dbReference type="NCBI Taxonomy" id="2316207"/>
    <lineage>
        <taxon>Bacteria</taxon>
        <taxon>Bacillati</taxon>
        <taxon>Actinomycetota</taxon>
        <taxon>Actinomycetes</taxon>
        <taxon>Streptosporangiales</taxon>
        <taxon>Streptosporangiaceae</taxon>
        <taxon>Nonomuraea</taxon>
    </lineage>
</organism>
<dbReference type="Pfam" id="PF13460">
    <property type="entry name" value="NAD_binding_10"/>
    <property type="match status" value="1"/>
</dbReference>
<evidence type="ECO:0000313" key="3">
    <source>
        <dbReference type="Proteomes" id="UP001597368"/>
    </source>
</evidence>
<keyword evidence="3" id="KW-1185">Reference proteome</keyword>
<dbReference type="InterPro" id="IPR051604">
    <property type="entry name" value="Ergot_Alk_Oxidoreductase"/>
</dbReference>
<dbReference type="Proteomes" id="UP001597368">
    <property type="component" value="Unassembled WGS sequence"/>
</dbReference>
<evidence type="ECO:0000313" key="2">
    <source>
        <dbReference type="EMBL" id="MFD1937195.1"/>
    </source>
</evidence>
<name>A0ABW4T815_9ACTN</name>
<dbReference type="RefSeq" id="WP_379578179.1">
    <property type="nucleotide sequence ID" value="NZ_JBHUFV010000055.1"/>
</dbReference>
<evidence type="ECO:0000259" key="1">
    <source>
        <dbReference type="Pfam" id="PF13460"/>
    </source>
</evidence>
<dbReference type="SUPFAM" id="SSF51735">
    <property type="entry name" value="NAD(P)-binding Rossmann-fold domains"/>
    <property type="match status" value="1"/>
</dbReference>
<sequence length="309" mass="33238">MSHKVRRSNIELSVTAIAPLTPPGLSSPMTQQPILITGGTGKVGTRIVSHLRRKDVAVRAGSRSGTPRFDWTDQHTWDAALHGSRTVFIVPHDGELLTRPFVQRAKDLGVERIVLLSGRGVDVPGYAGDNSAAGKTHIDGEDAVRSCGLAWTILRPGWFAQNFSEGFFRDEVLAGEVRLPAGDGAVSFVDAEDIAAVAVAALTEDGHEGQTYELSGPRALSIAEALALISEATGRMVRYVPLTVEEFIIQLEDEGWPKIDAQAYADAIAPIRRGMDEHLSDGVQRALGRPPRDFARFVTDAAAAGAWLD</sequence>
<dbReference type="PANTHER" id="PTHR43162">
    <property type="match status" value="1"/>
</dbReference>
<dbReference type="InterPro" id="IPR016040">
    <property type="entry name" value="NAD(P)-bd_dom"/>
</dbReference>
<dbReference type="InterPro" id="IPR036291">
    <property type="entry name" value="NAD(P)-bd_dom_sf"/>
</dbReference>
<dbReference type="PANTHER" id="PTHR43162:SF1">
    <property type="entry name" value="PRESTALK A DIFFERENTIATION PROTEIN A"/>
    <property type="match status" value="1"/>
</dbReference>
<dbReference type="GO" id="GO:0003955">
    <property type="term" value="F:NAD(P)H dehydrogenase (quinone) activity"/>
    <property type="evidence" value="ECO:0007669"/>
    <property type="project" value="UniProtKB-EC"/>
</dbReference>
<comment type="caution">
    <text evidence="2">The sequence shown here is derived from an EMBL/GenBank/DDBJ whole genome shotgun (WGS) entry which is preliminary data.</text>
</comment>
<feature type="domain" description="NAD(P)-binding" evidence="1">
    <location>
        <begin position="38"/>
        <end position="204"/>
    </location>
</feature>